<dbReference type="AlphaFoldDB" id="A0AAV2R8Z2"/>
<feature type="compositionally biased region" description="Basic residues" evidence="1">
    <location>
        <begin position="270"/>
        <end position="281"/>
    </location>
</feature>
<reference evidence="2 3" key="1">
    <citation type="submission" date="2024-05" db="EMBL/GenBank/DDBJ databases">
        <authorList>
            <person name="Wallberg A."/>
        </authorList>
    </citation>
    <scope>NUCLEOTIDE SEQUENCE [LARGE SCALE GENOMIC DNA]</scope>
</reference>
<organism evidence="2 3">
    <name type="scientific">Meganyctiphanes norvegica</name>
    <name type="common">Northern krill</name>
    <name type="synonym">Thysanopoda norvegica</name>
    <dbReference type="NCBI Taxonomy" id="48144"/>
    <lineage>
        <taxon>Eukaryota</taxon>
        <taxon>Metazoa</taxon>
        <taxon>Ecdysozoa</taxon>
        <taxon>Arthropoda</taxon>
        <taxon>Crustacea</taxon>
        <taxon>Multicrustacea</taxon>
        <taxon>Malacostraca</taxon>
        <taxon>Eumalacostraca</taxon>
        <taxon>Eucarida</taxon>
        <taxon>Euphausiacea</taxon>
        <taxon>Euphausiidae</taxon>
        <taxon>Meganyctiphanes</taxon>
    </lineage>
</organism>
<sequence length="281" mass="30881">FHSSIQNTPFYLMFLRDCHVPYDVLLPPSPHEDPTLACRAAEGARCLELARKAISETQEKHMKAANSKAAIIVDIGDIVFCRRIHINQRDHKILPKFHGPFRVLDLKGNTAIVKSFRSGRVKQVSLRNVRLLPSAALCLSHNQNHGQVFPVHDSATEVPDEAQAVDVRRASDIVDSPATEVGLPVELPEEVKAQMLKGAPVRGSRDKIEGPVTRSQAAFHRDMVPRESTEVGSVDIPTCPVGLYPASMAGSQVPRVGPCNSEGTVSSHTRAARRAHNKYEE</sequence>
<protein>
    <submittedName>
        <fullName evidence="2">Uncharacterized protein</fullName>
    </submittedName>
</protein>
<evidence type="ECO:0000313" key="2">
    <source>
        <dbReference type="EMBL" id="CAL4120917.1"/>
    </source>
</evidence>
<keyword evidence="3" id="KW-1185">Reference proteome</keyword>
<dbReference type="Proteomes" id="UP001497623">
    <property type="component" value="Unassembled WGS sequence"/>
</dbReference>
<evidence type="ECO:0000313" key="3">
    <source>
        <dbReference type="Proteomes" id="UP001497623"/>
    </source>
</evidence>
<feature type="region of interest" description="Disordered" evidence="1">
    <location>
        <begin position="255"/>
        <end position="281"/>
    </location>
</feature>
<accession>A0AAV2R8Z2</accession>
<proteinExistence type="predicted"/>
<name>A0AAV2R8Z2_MEGNR</name>
<feature type="non-terminal residue" evidence="2">
    <location>
        <position position="1"/>
    </location>
</feature>
<evidence type="ECO:0000256" key="1">
    <source>
        <dbReference type="SAM" id="MobiDB-lite"/>
    </source>
</evidence>
<comment type="caution">
    <text evidence="2">The sequence shown here is derived from an EMBL/GenBank/DDBJ whole genome shotgun (WGS) entry which is preliminary data.</text>
</comment>
<dbReference type="EMBL" id="CAXKWB010018494">
    <property type="protein sequence ID" value="CAL4120917.1"/>
    <property type="molecule type" value="Genomic_DNA"/>
</dbReference>
<gene>
    <name evidence="2" type="ORF">MNOR_LOCUS22202</name>
</gene>